<keyword evidence="3" id="KW-1185">Reference proteome</keyword>
<dbReference type="InterPro" id="IPR011990">
    <property type="entry name" value="TPR-like_helical_dom_sf"/>
</dbReference>
<sequence>MTLRPLEAESDQTAKILLRQGRSESACRIIESSMTDKARQFGSNSVEFQMSAMENIESLFLNVISLIENKKFKQAISPMQKIISWTSNAQDSLPIQEPTKSQYKAYACFLNGCAEKGCNNYESSLESFMNAAPYFESCGMVTELVASYIGAAHSLISLNRDDEALVHLRTAFDLLSSPDIDQKAENPIHEAMALIYMRQGKMDQAKESLERAIKTRSLADFYPNYKTEPSRCSSSASTHSAGDIGPRPPSSGNGTSRIRVNMARQKRNSQCPPSVPIKKELASLPIKELGQLKLSINRLMSCV</sequence>
<comment type="caution">
    <text evidence="2">The sequence shown here is derived from an EMBL/GenBank/DDBJ whole genome shotgun (WGS) entry which is preliminary data.</text>
</comment>
<reference evidence="2 3" key="1">
    <citation type="submission" date="2024-04" db="EMBL/GenBank/DDBJ databases">
        <title>Tritrichomonas musculus Genome.</title>
        <authorList>
            <person name="Alves-Ferreira E."/>
            <person name="Grigg M."/>
            <person name="Lorenzi H."/>
            <person name="Galac M."/>
        </authorList>
    </citation>
    <scope>NUCLEOTIDE SEQUENCE [LARGE SCALE GENOMIC DNA]</scope>
    <source>
        <strain evidence="2 3">EAF2021</strain>
    </source>
</reference>
<feature type="region of interest" description="Disordered" evidence="1">
    <location>
        <begin position="227"/>
        <end position="256"/>
    </location>
</feature>
<dbReference type="SUPFAM" id="SSF48452">
    <property type="entry name" value="TPR-like"/>
    <property type="match status" value="1"/>
</dbReference>
<dbReference type="Gene3D" id="1.25.40.10">
    <property type="entry name" value="Tetratricopeptide repeat domain"/>
    <property type="match status" value="1"/>
</dbReference>
<name>A0ABR2KLQ9_9EUKA</name>
<protein>
    <recommendedName>
        <fullName evidence="4">TPR Domain containing protein</fullName>
    </recommendedName>
</protein>
<dbReference type="InterPro" id="IPR019734">
    <property type="entry name" value="TPR_rpt"/>
</dbReference>
<evidence type="ECO:0000313" key="2">
    <source>
        <dbReference type="EMBL" id="KAK8892065.1"/>
    </source>
</evidence>
<proteinExistence type="predicted"/>
<dbReference type="EMBL" id="JAPFFF010000004">
    <property type="protein sequence ID" value="KAK8892065.1"/>
    <property type="molecule type" value="Genomic_DNA"/>
</dbReference>
<organism evidence="2 3">
    <name type="scientific">Tritrichomonas musculus</name>
    <dbReference type="NCBI Taxonomy" id="1915356"/>
    <lineage>
        <taxon>Eukaryota</taxon>
        <taxon>Metamonada</taxon>
        <taxon>Parabasalia</taxon>
        <taxon>Tritrichomonadida</taxon>
        <taxon>Tritrichomonadidae</taxon>
        <taxon>Tritrichomonas</taxon>
    </lineage>
</organism>
<gene>
    <name evidence="2" type="ORF">M9Y10_029287</name>
</gene>
<dbReference type="Pfam" id="PF13181">
    <property type="entry name" value="TPR_8"/>
    <property type="match status" value="1"/>
</dbReference>
<evidence type="ECO:0008006" key="4">
    <source>
        <dbReference type="Google" id="ProtNLM"/>
    </source>
</evidence>
<evidence type="ECO:0000313" key="3">
    <source>
        <dbReference type="Proteomes" id="UP001470230"/>
    </source>
</evidence>
<evidence type="ECO:0000256" key="1">
    <source>
        <dbReference type="SAM" id="MobiDB-lite"/>
    </source>
</evidence>
<accession>A0ABR2KLQ9</accession>
<feature type="compositionally biased region" description="Low complexity" evidence="1">
    <location>
        <begin position="230"/>
        <end position="240"/>
    </location>
</feature>
<dbReference type="Proteomes" id="UP001470230">
    <property type="component" value="Unassembled WGS sequence"/>
</dbReference>